<evidence type="ECO:0000313" key="1">
    <source>
        <dbReference type="EMBL" id="PHM30652.1"/>
    </source>
</evidence>
<proteinExistence type="predicted"/>
<organism evidence="1 2">
    <name type="scientific">Xenorhabdus innexi</name>
    <dbReference type="NCBI Taxonomy" id="290109"/>
    <lineage>
        <taxon>Bacteria</taxon>
        <taxon>Pseudomonadati</taxon>
        <taxon>Pseudomonadota</taxon>
        <taxon>Gammaproteobacteria</taxon>
        <taxon>Enterobacterales</taxon>
        <taxon>Morganellaceae</taxon>
        <taxon>Xenorhabdus</taxon>
    </lineage>
</organism>
<dbReference type="Proteomes" id="UP000224871">
    <property type="component" value="Unassembled WGS sequence"/>
</dbReference>
<comment type="caution">
    <text evidence="1">The sequence shown here is derived from an EMBL/GenBank/DDBJ whole genome shotgun (WGS) entry which is preliminary data.</text>
</comment>
<gene>
    <name evidence="1" type="ORF">Xinn_03262</name>
</gene>
<reference evidence="1 2" key="1">
    <citation type="journal article" date="2017" name="Nat. Microbiol.">
        <title>Natural product diversity associated with the nematode symbionts Photorhabdus and Xenorhabdus.</title>
        <authorList>
            <person name="Tobias N.J."/>
            <person name="Wolff H."/>
            <person name="Djahanschiri B."/>
            <person name="Grundmann F."/>
            <person name="Kronenwerth M."/>
            <person name="Shi Y.M."/>
            <person name="Simonyi S."/>
            <person name="Grun P."/>
            <person name="Shapiro-Ilan D."/>
            <person name="Pidot S.J."/>
            <person name="Stinear T.P."/>
            <person name="Ebersberger I."/>
            <person name="Bode H.B."/>
        </authorList>
    </citation>
    <scope>NUCLEOTIDE SEQUENCE [LARGE SCALE GENOMIC DNA]</scope>
    <source>
        <strain evidence="1 2">DSM 16336</strain>
    </source>
</reference>
<accession>A0A2G0N7H6</accession>
<protein>
    <submittedName>
        <fullName evidence="1">ATP F0F1 synthase synthase</fullName>
    </submittedName>
</protein>
<keyword evidence="2" id="KW-1185">Reference proteome</keyword>
<name>A0A2G0N7H6_9GAMM</name>
<evidence type="ECO:0000313" key="2">
    <source>
        <dbReference type="Proteomes" id="UP000224871"/>
    </source>
</evidence>
<sequence>MNYLIAQIKTRKKEKLFKLFSEQSRIFEIDTDNLALVDYDVDHNLNSLS</sequence>
<dbReference type="EMBL" id="NIBU01000052">
    <property type="protein sequence ID" value="PHM30652.1"/>
    <property type="molecule type" value="Genomic_DNA"/>
</dbReference>